<name>A0ABR2Y8K9_9PEZI</name>
<feature type="chain" id="PRO_5045013474" description="1,3-beta-glucanosyltransferase" evidence="5">
    <location>
        <begin position="20"/>
        <end position="546"/>
    </location>
</feature>
<dbReference type="InterPro" id="IPR017853">
    <property type="entry name" value="GH"/>
</dbReference>
<evidence type="ECO:0000256" key="3">
    <source>
        <dbReference type="ARBA" id="ARBA00022729"/>
    </source>
</evidence>
<proteinExistence type="inferred from homology"/>
<dbReference type="Gene3D" id="3.20.20.80">
    <property type="entry name" value="Glycosidases"/>
    <property type="match status" value="1"/>
</dbReference>
<comment type="similarity">
    <text evidence="2 5">Belongs to the glycosyl hydrolase 72 family.</text>
</comment>
<sequence length="546" mass="58610">MLSPTWLCLTSLIFHVVAALSPISIKGTKLYDVDGNQFFVKGVAYARDTNNLDTLTDTSQCQIDAGLMKTLGINTVRVYFVEGGNDHDGCMQAFATQGIYVWLDLMTPLLAINRVDPDYTIEMYTNWTAKVDAFAKYDNLLAMTVGNEVITEEANTTAAAPYVKAAIRDIKAFRDARGYREIPIAYTADDVQSIRLMQAEYFACGDTSATVDMYGMNVYSWCGNSSYYISGFDKLYEEFESMNIPVLFSETGCKTDGRDFSDVATMLGPVFQAVFSGSVVYEWAMMANGYGIVQYSNDDYTGFPATLDDYNALQTVLSAATPAGTPMAEYTPSNSPPACPTSSESVWLINGDVPLPTAADVNINTVTARTTIASRTTALGGATAGASSTSGTGALGASGATGLSQSTPTASPGLSTAGVAGVAVGSGVGGLAVIGTAIFLFWRRRAARRDQGEKDELNQAPMLPMREDDDDTHRFKSELPANSAARVIPRQELEAGRGSQGVTEYYGRPDWKQGMSGSEVEGTTAVRPQSRAYEMEGTIPGPRELQ</sequence>
<gene>
    <name evidence="8" type="ORF">SCAR479_01280</name>
</gene>
<feature type="region of interest" description="Disordered" evidence="6">
    <location>
        <begin position="493"/>
        <end position="546"/>
    </location>
</feature>
<reference evidence="8 9" key="1">
    <citation type="submission" date="2024-02" db="EMBL/GenBank/DDBJ databases">
        <title>First draft genome assembly of two strains of Seiridium cardinale.</title>
        <authorList>
            <person name="Emiliani G."/>
            <person name="Scali E."/>
        </authorList>
    </citation>
    <scope>NUCLEOTIDE SEQUENCE [LARGE SCALE GENOMIC DNA]</scope>
    <source>
        <strain evidence="8 9">BM-138-000479</strain>
    </source>
</reference>
<evidence type="ECO:0000313" key="8">
    <source>
        <dbReference type="EMBL" id="KAK9782937.1"/>
    </source>
</evidence>
<evidence type="ECO:0000256" key="1">
    <source>
        <dbReference type="ARBA" id="ARBA00004609"/>
    </source>
</evidence>
<keyword evidence="9" id="KW-1185">Reference proteome</keyword>
<protein>
    <recommendedName>
        <fullName evidence="5">1,3-beta-glucanosyltransferase</fullName>
        <ecNumber evidence="5">2.4.1.-</ecNumber>
    </recommendedName>
</protein>
<accession>A0ABR2Y8K9</accession>
<feature type="transmembrane region" description="Helical" evidence="7">
    <location>
        <begin position="417"/>
        <end position="442"/>
    </location>
</feature>
<evidence type="ECO:0000256" key="4">
    <source>
        <dbReference type="ARBA" id="ARBA00023180"/>
    </source>
</evidence>
<evidence type="ECO:0000256" key="5">
    <source>
        <dbReference type="RuleBase" id="RU361209"/>
    </source>
</evidence>
<dbReference type="Proteomes" id="UP001465668">
    <property type="component" value="Unassembled WGS sequence"/>
</dbReference>
<dbReference type="EMBL" id="JARVKM010000002">
    <property type="protein sequence ID" value="KAK9782937.1"/>
    <property type="molecule type" value="Genomic_DNA"/>
</dbReference>
<keyword evidence="7" id="KW-1133">Transmembrane helix</keyword>
<keyword evidence="5 7" id="KW-0472">Membrane</keyword>
<evidence type="ECO:0000256" key="6">
    <source>
        <dbReference type="SAM" id="MobiDB-lite"/>
    </source>
</evidence>
<dbReference type="PANTHER" id="PTHR31468:SF8">
    <property type="entry name" value="1,3-BETA-GLUCANOSYLTRANSFERASE GAS2"/>
    <property type="match status" value="1"/>
</dbReference>
<dbReference type="EC" id="2.4.1.-" evidence="5"/>
<dbReference type="InterPro" id="IPR004886">
    <property type="entry name" value="Glucanosyltransferase"/>
</dbReference>
<evidence type="ECO:0000256" key="2">
    <source>
        <dbReference type="ARBA" id="ARBA00007528"/>
    </source>
</evidence>
<dbReference type="PANTHER" id="PTHR31468">
    <property type="entry name" value="1,3-BETA-GLUCANOSYLTRANSFERASE GAS1"/>
    <property type="match status" value="1"/>
</dbReference>
<keyword evidence="3 5" id="KW-0732">Signal</keyword>
<evidence type="ECO:0000313" key="9">
    <source>
        <dbReference type="Proteomes" id="UP001465668"/>
    </source>
</evidence>
<comment type="caution">
    <text evidence="8">The sequence shown here is derived from an EMBL/GenBank/DDBJ whole genome shotgun (WGS) entry which is preliminary data.</text>
</comment>
<keyword evidence="7" id="KW-0812">Transmembrane</keyword>
<comment type="function">
    <text evidence="5">Splits internally a 1,3-beta-glucan molecule and transfers the newly generated reducing end (the donor) to the non-reducing end of another 1,3-beta-glucan molecule (the acceptor) forming a 1,3-beta linkage, resulting in the elongation of 1,3-beta-glucan chains in the cell wall.</text>
</comment>
<comment type="subcellular location">
    <subcellularLocation>
        <location evidence="1 5">Cell membrane</location>
        <topology evidence="1 5">Lipid-anchor</topology>
        <topology evidence="1 5">GPI-anchor</topology>
    </subcellularLocation>
</comment>
<organism evidence="8 9">
    <name type="scientific">Seiridium cardinale</name>
    <dbReference type="NCBI Taxonomy" id="138064"/>
    <lineage>
        <taxon>Eukaryota</taxon>
        <taxon>Fungi</taxon>
        <taxon>Dikarya</taxon>
        <taxon>Ascomycota</taxon>
        <taxon>Pezizomycotina</taxon>
        <taxon>Sordariomycetes</taxon>
        <taxon>Xylariomycetidae</taxon>
        <taxon>Amphisphaeriales</taxon>
        <taxon>Sporocadaceae</taxon>
        <taxon>Seiridium</taxon>
    </lineage>
</organism>
<keyword evidence="5" id="KW-0808">Transferase</keyword>
<keyword evidence="5" id="KW-0336">GPI-anchor</keyword>
<keyword evidence="4" id="KW-0325">Glycoprotein</keyword>
<dbReference type="SUPFAM" id="SSF51445">
    <property type="entry name" value="(Trans)glycosidases"/>
    <property type="match status" value="1"/>
</dbReference>
<feature type="signal peptide" evidence="5">
    <location>
        <begin position="1"/>
        <end position="19"/>
    </location>
</feature>
<dbReference type="Pfam" id="PF03198">
    <property type="entry name" value="Glyco_hydro_72"/>
    <property type="match status" value="1"/>
</dbReference>
<evidence type="ECO:0000256" key="7">
    <source>
        <dbReference type="SAM" id="Phobius"/>
    </source>
</evidence>
<keyword evidence="5" id="KW-0449">Lipoprotein</keyword>